<feature type="compositionally biased region" description="Polar residues" evidence="5">
    <location>
        <begin position="615"/>
        <end position="626"/>
    </location>
</feature>
<feature type="compositionally biased region" description="Polar residues" evidence="5">
    <location>
        <begin position="991"/>
        <end position="1001"/>
    </location>
</feature>
<evidence type="ECO:0000256" key="2">
    <source>
        <dbReference type="ARBA" id="ARBA00023043"/>
    </source>
</evidence>
<feature type="coiled-coil region" evidence="4">
    <location>
        <begin position="1590"/>
        <end position="1624"/>
    </location>
</feature>
<feature type="coiled-coil region" evidence="4">
    <location>
        <begin position="2295"/>
        <end position="2371"/>
    </location>
</feature>
<keyword evidence="4" id="KW-0175">Coiled coil</keyword>
<dbReference type="PROSITE" id="PS50088">
    <property type="entry name" value="ANK_REPEAT"/>
    <property type="match status" value="4"/>
</dbReference>
<feature type="compositionally biased region" description="Low complexity" evidence="5">
    <location>
        <begin position="559"/>
        <end position="574"/>
    </location>
</feature>
<feature type="region of interest" description="Disordered" evidence="5">
    <location>
        <begin position="943"/>
        <end position="1014"/>
    </location>
</feature>
<comment type="caution">
    <text evidence="6">The sequence shown here is derived from an EMBL/GenBank/DDBJ whole genome shotgun (WGS) entry which is preliminary data.</text>
</comment>
<keyword evidence="7" id="KW-1185">Reference proteome</keyword>
<dbReference type="InterPro" id="IPR050776">
    <property type="entry name" value="Ank_Repeat/CDKN_Inhibitor"/>
</dbReference>
<feature type="compositionally biased region" description="Low complexity" evidence="5">
    <location>
        <begin position="111"/>
        <end position="133"/>
    </location>
</feature>
<gene>
    <name evidence="6" type="primary">TRPA1</name>
    <name evidence="6" type="ORF">HK105_208201</name>
</gene>
<feature type="compositionally biased region" description="Low complexity" evidence="5">
    <location>
        <begin position="650"/>
        <end position="661"/>
    </location>
</feature>
<feature type="compositionally biased region" description="Low complexity" evidence="5">
    <location>
        <begin position="32"/>
        <end position="61"/>
    </location>
</feature>
<dbReference type="InterPro" id="IPR036770">
    <property type="entry name" value="Ankyrin_rpt-contain_sf"/>
</dbReference>
<feature type="compositionally biased region" description="Basic and acidic residues" evidence="5">
    <location>
        <begin position="685"/>
        <end position="711"/>
    </location>
</feature>
<dbReference type="PANTHER" id="PTHR24201">
    <property type="entry name" value="ANK_REP_REGION DOMAIN-CONTAINING PROTEIN"/>
    <property type="match status" value="1"/>
</dbReference>
<feature type="compositionally biased region" description="Basic and acidic residues" evidence="5">
    <location>
        <begin position="2451"/>
        <end position="2480"/>
    </location>
</feature>
<evidence type="ECO:0000256" key="1">
    <source>
        <dbReference type="ARBA" id="ARBA00022737"/>
    </source>
</evidence>
<feature type="coiled-coil region" evidence="4">
    <location>
        <begin position="1109"/>
        <end position="1143"/>
    </location>
</feature>
<feature type="region of interest" description="Disordered" evidence="5">
    <location>
        <begin position="1323"/>
        <end position="1352"/>
    </location>
</feature>
<dbReference type="Gene3D" id="1.10.287.1490">
    <property type="match status" value="1"/>
</dbReference>
<feature type="compositionally biased region" description="Low complexity" evidence="5">
    <location>
        <begin position="78"/>
        <end position="94"/>
    </location>
</feature>
<dbReference type="InterPro" id="IPR002110">
    <property type="entry name" value="Ankyrin_rpt"/>
</dbReference>
<feature type="compositionally biased region" description="Polar residues" evidence="5">
    <location>
        <begin position="796"/>
        <end position="812"/>
    </location>
</feature>
<protein>
    <submittedName>
        <fullName evidence="6">Transient receptor putative cation channel subfamily A member 1</fullName>
    </submittedName>
</protein>
<dbReference type="SMART" id="SM00248">
    <property type="entry name" value="ANK"/>
    <property type="match status" value="6"/>
</dbReference>
<feature type="repeat" description="ANK" evidence="3">
    <location>
        <begin position="438"/>
        <end position="470"/>
    </location>
</feature>
<feature type="coiled-coil region" evidence="4">
    <location>
        <begin position="1904"/>
        <end position="2046"/>
    </location>
</feature>
<dbReference type="Proteomes" id="UP001527925">
    <property type="component" value="Unassembled WGS sequence"/>
</dbReference>
<evidence type="ECO:0000313" key="6">
    <source>
        <dbReference type="EMBL" id="KAL2912286.1"/>
    </source>
</evidence>
<feature type="compositionally biased region" description="Low complexity" evidence="5">
    <location>
        <begin position="2481"/>
        <end position="2495"/>
    </location>
</feature>
<dbReference type="PROSITE" id="PS50297">
    <property type="entry name" value="ANK_REP_REGION"/>
    <property type="match status" value="4"/>
</dbReference>
<feature type="coiled-coil region" evidence="4">
    <location>
        <begin position="2770"/>
        <end position="2871"/>
    </location>
</feature>
<feature type="region of interest" description="Disordered" evidence="5">
    <location>
        <begin position="1"/>
        <end position="147"/>
    </location>
</feature>
<sequence length="2934" mass="319541">MHSLWGGGRRVDGDASDAPAHPRTAAEQARRSPLASGASLPRSAGSSSPSSPTSPQAQRPTRLGSSLFGGISSPSLRDPPASDAAATTPRTAADAVRHARLGTDTDVRSISSEASGTGSTAPAAPSAKATSGGLFSPTKSTESLGPALATVSPVRRSLFNLNIGARRYSHQQLPPESTSGIRGASHAVNSSSISIASSTTSSHAPAAPTSATVVLPMSPSPGTSGTTPMSAATPEIWSQSMSGRRDFTTIARDELLRSTPVDVRKLNSLQRAVFNGNKKALVELLQQRKRSVDKRDSVHRVTALQLAAELGKTDMARFLLGMQGNTSGKRADPNLADDEGRSPLILAAAHGHGSTIKALLGAGALIDHRDNLGCTALHYAVAANSLEALDMLLSHGANMDFVDRSGDSLLHHAIRFGHREIAQRLIKRGHSPTIQNTTQMTPMHFAAKRGLAPIVISLFQRGADPTAVDGSGRTPLEYVPDEFEDVADILKQQATAFAQRQKRQADTTKTTPTRGTSPTPSSPNPRTAALSPMSGKPDLPSSPRNSTGGATQGADRFSRSSTSDNSRSNDSDPNSFDDDDECEGNQSKVPDVVEPSTAETNTESLAPAVVLRTPGSATVQKTQTAEGNGRASPSGERSLIETISHRRRSTSSLNSRRSSLSGPDEIHRARSNSQRMSYTSAKASADPHHTIKESDEEHDGRANTEFRRRESSNNLKIGVLSTALKSRSSSPAINARSTSSVSLFGQPNIARAGSPASPRRKESEMRKATSSSSIGRSDGSDPLDFGTEDNVDSMLFSGQASPAVRSNKSPEPTRSRRQSSLRNLSPSPDAQRRASLSPTTADKTPETKKPDGPAHTRPPGLTINRNAFASDEPLVPLTATARSASTNLPTMPNALSSSISSVIRGLGAAFSNSSVIDTVQKTIGLAPAVSASAVLPFDGGKAGFNQDDARTPRRPSMASQSDDMLSHSASRLRGQPLSIDVTPGQMPRAQSEMQRSGSTPIMESARHASDGDGWMERVHPQRSTTPARITIPRAISHQGSQASVSSSQAILASPARNIDVTLITDQLERIATRVPDDSELVPILSALSSVANSLREAQTWPSAATQRVRQGVEAQVESMAKELADLRTELGRSRDACATLEQECTLQRKIIAKRDGQIQALNQQLKTAIESESEPSRESCSRCSRMDDSAKLAVSPEVIKFYENEVRLLSQQIDEERRLRGIQESDQERLLQRIGELEGRLAQLQATPGPASDGAGGQELPDEYEKLLVSSRDACAALQRELDAANARIASLEVEMQECDRQMLALDDELQAQEKHYADLESDHNALKQSSLAETERQRQTEAKHAAELSKERARATDLEGKLAELTACAEAAREEIVALQSQLEAHASAADERSDALADLTAKHRTEIEKLERAHAEQIKGQESRIDEEIALRVQKQVASDVAAVEQRHADELSKERRKHAAELVALQRRHRAEIDEVAVKHSAEVDALAKDHAAQMHSAAERHADEVCKIAEKHAVETEELRRALLEKSEEADKAEPIEVLRKISEPRLALSRSTESLNIAEGRASAASHVSSLQAPFSQIHGLLHQIKELGAQLEEAYGELEKVRKERDGLSRDLRQAKRGTSSDIEWMQETLDKQESSLSHHIRLLQTMISNALADAANARQPPSNRPSAARKSTGDHDSSPIQIALQPFSLAIEAGINELDYAAQLFSLLMERHATVNGDLQSRIDALSVEAEALRDKANQLGEMHAAAESRVKFAHDELEDFKVQSARQVDALRKQIDKHEQHVSDLQRKLEKSQESVGRLESEMAEQAMESNNCIVDLRQAVAGAQQDLASERAEHEQSRLALAEARGQLETKTASFKNECGLLEAQITDKGRQLAAALASLDSMGVAQTERDRMYRQQLEAAQHELTEQIAQCTELKRRLDRLVALQAAWEQDKADLVELQAANVALERRVVALEASSTVDSARMTESLALAQSEAELSRQDVDRLRAETASLRESARAKDAQIQELLGQVERLDGTKAALERQLHVAGEQARTAEDRSKAIRAAAANTIEMLESITFTVSESISVWTSTLKTRHVPKNVLLDVKDTSPENVTVALSRGKSLWGKALHDLAERLADLVTDCEANISSVDVLSVETSKSDLTMEPALLEAARTMLATQRECFTQTRDLALGISKFAQDVAQLLGVHTDGVRELMQASLARSSEQAAKASADLEKRLAAAESALAQAKKTEPAAPVITVSHPDASGSRRPNVPSKLSIDTSAFHVCSEPDVDRDRISDIESISPGDTVTAQFRERLEAMEKTVADYEETIKEQKHTLAEMEELNTNLELKMSPLSEEVANANLRILELQSQIEKLAREKQEQAADFARLQAGMNAGLAPMQLVRDKLASPTIATGNLDASSQQQQLKSELQRAQQQLAETTTRLEEMQCELQSKAAQMQRMKVQLRDAQEKHEAESQELRDRNSSLNADIKRLSDSCSRAADQASQARRTAGELETQLEEARQTHAGLKAEIKRLQQLKRSQADELQLQIDEERQRANDLQQRLAAESREAVRRAESARSEAADLQKSLDTERDAANQLRQRVANEAREAARRLDDAQREHASRTAQLEEHIQKLESDADVLRDRVSELQRQSQALEAKLRSKESSIQQLGHELAALRDEKMQSESAESTMLTQIHKLSAERNRLVKDLQAQGRQVVLLTERIASLEQDLAGAVAATAATAAPSIPASVRPSSPVHSADPALMAQLRPGSMAADASLQIALARVKSTESQLRDERGRRQALEAESRSLIQEYEAALEQFRVEQRRLEDELSALRAGLRGAERRAEACSTRDGQGAKRIAELESIVKQLRASARAAEQRHADQERRLKEDFDRRVIKAVKRIDSHAGTRAEVETCRFRSEKSLRRAYEQQITAMRDEIACLRRELARSS</sequence>
<dbReference type="EMBL" id="JADGIZ020000071">
    <property type="protein sequence ID" value="KAL2912286.1"/>
    <property type="molecule type" value="Genomic_DNA"/>
</dbReference>
<feature type="repeat" description="ANK" evidence="3">
    <location>
        <begin position="372"/>
        <end position="404"/>
    </location>
</feature>
<feature type="coiled-coil region" evidence="4">
    <location>
        <begin position="2209"/>
        <end position="2236"/>
    </location>
</feature>
<dbReference type="Gene3D" id="1.25.40.20">
    <property type="entry name" value="Ankyrin repeat-containing domain"/>
    <property type="match status" value="1"/>
</dbReference>
<feature type="compositionally biased region" description="Basic and acidic residues" evidence="5">
    <location>
        <begin position="843"/>
        <end position="854"/>
    </location>
</feature>
<feature type="compositionally biased region" description="Polar residues" evidence="5">
    <location>
        <begin position="723"/>
        <end position="745"/>
    </location>
</feature>
<feature type="compositionally biased region" description="Basic and acidic residues" evidence="5">
    <location>
        <begin position="2552"/>
        <end position="2578"/>
    </location>
</feature>
<feature type="compositionally biased region" description="Polar residues" evidence="5">
    <location>
        <begin position="671"/>
        <end position="682"/>
    </location>
</feature>
<evidence type="ECO:0000313" key="7">
    <source>
        <dbReference type="Proteomes" id="UP001527925"/>
    </source>
</evidence>
<dbReference type="SUPFAM" id="SSF48403">
    <property type="entry name" value="Ankyrin repeat"/>
    <property type="match status" value="1"/>
</dbReference>
<evidence type="ECO:0000256" key="3">
    <source>
        <dbReference type="PROSITE-ProRule" id="PRU00023"/>
    </source>
</evidence>
<feature type="compositionally biased region" description="Basic and acidic residues" evidence="5">
    <location>
        <begin position="1334"/>
        <end position="1352"/>
    </location>
</feature>
<feature type="compositionally biased region" description="Polar residues" evidence="5">
    <location>
        <begin position="957"/>
        <end position="969"/>
    </location>
</feature>
<feature type="region of interest" description="Disordered" evidence="5">
    <location>
        <begin position="496"/>
        <end position="865"/>
    </location>
</feature>
<feature type="repeat" description="ANK" evidence="3">
    <location>
        <begin position="339"/>
        <end position="371"/>
    </location>
</feature>
<feature type="compositionally biased region" description="Low complexity" evidence="5">
    <location>
        <begin position="818"/>
        <end position="828"/>
    </location>
</feature>
<keyword evidence="1" id="KW-0677">Repeat</keyword>
<name>A0ABR4MYL5_9FUNG</name>
<evidence type="ECO:0000256" key="5">
    <source>
        <dbReference type="SAM" id="MobiDB-lite"/>
    </source>
</evidence>
<proteinExistence type="predicted"/>
<dbReference type="Pfam" id="PF12796">
    <property type="entry name" value="Ank_2"/>
    <property type="match status" value="2"/>
</dbReference>
<reference evidence="6 7" key="1">
    <citation type="submission" date="2023-09" db="EMBL/GenBank/DDBJ databases">
        <title>Pangenome analysis of Batrachochytrium dendrobatidis and related Chytrids.</title>
        <authorList>
            <person name="Yacoub M.N."/>
            <person name="Stajich J.E."/>
            <person name="James T.Y."/>
        </authorList>
    </citation>
    <scope>NUCLEOTIDE SEQUENCE [LARGE SCALE GENOMIC DNA]</scope>
    <source>
        <strain evidence="6 7">JEL0888</strain>
    </source>
</reference>
<feature type="compositionally biased region" description="Basic and acidic residues" evidence="5">
    <location>
        <begin position="1004"/>
        <end position="1014"/>
    </location>
</feature>
<feature type="region of interest" description="Disordered" evidence="5">
    <location>
        <begin position="2451"/>
        <end position="2503"/>
    </location>
</feature>
<feature type="coiled-coil region" evidence="4">
    <location>
        <begin position="1723"/>
        <end position="1842"/>
    </location>
</feature>
<organism evidence="6 7">
    <name type="scientific">Polyrhizophydium stewartii</name>
    <dbReference type="NCBI Taxonomy" id="2732419"/>
    <lineage>
        <taxon>Eukaryota</taxon>
        <taxon>Fungi</taxon>
        <taxon>Fungi incertae sedis</taxon>
        <taxon>Chytridiomycota</taxon>
        <taxon>Chytridiomycota incertae sedis</taxon>
        <taxon>Chytridiomycetes</taxon>
        <taxon>Rhizophydiales</taxon>
        <taxon>Rhizophydiales incertae sedis</taxon>
        <taxon>Polyrhizophydium</taxon>
    </lineage>
</organism>
<feature type="compositionally biased region" description="Basic and acidic residues" evidence="5">
    <location>
        <begin position="95"/>
        <end position="107"/>
    </location>
</feature>
<feature type="region of interest" description="Disordered" evidence="5">
    <location>
        <begin position="2593"/>
        <end position="2613"/>
    </location>
</feature>
<feature type="region of interest" description="Disordered" evidence="5">
    <location>
        <begin position="1662"/>
        <end position="1686"/>
    </location>
</feature>
<evidence type="ECO:0000256" key="4">
    <source>
        <dbReference type="SAM" id="Coils"/>
    </source>
</evidence>
<keyword evidence="2 3" id="KW-0040">ANK repeat</keyword>
<feature type="region of interest" description="Disordered" evidence="5">
    <location>
        <begin position="2545"/>
        <end position="2578"/>
    </location>
</feature>
<feature type="compositionally biased region" description="Low complexity" evidence="5">
    <location>
        <begin position="507"/>
        <end position="527"/>
    </location>
</feature>
<feature type="repeat" description="ANK" evidence="3">
    <location>
        <begin position="405"/>
        <end position="437"/>
    </location>
</feature>
<keyword evidence="6" id="KW-0675">Receptor</keyword>
<accession>A0ABR4MYL5</accession>